<accession>A0ABN8J211</accession>
<organism evidence="2 3">
    <name type="scientific">Iphiclides podalirius</name>
    <name type="common">scarce swallowtail</name>
    <dbReference type="NCBI Taxonomy" id="110791"/>
    <lineage>
        <taxon>Eukaryota</taxon>
        <taxon>Metazoa</taxon>
        <taxon>Ecdysozoa</taxon>
        <taxon>Arthropoda</taxon>
        <taxon>Hexapoda</taxon>
        <taxon>Insecta</taxon>
        <taxon>Pterygota</taxon>
        <taxon>Neoptera</taxon>
        <taxon>Endopterygota</taxon>
        <taxon>Lepidoptera</taxon>
        <taxon>Glossata</taxon>
        <taxon>Ditrysia</taxon>
        <taxon>Papilionoidea</taxon>
        <taxon>Papilionidae</taxon>
        <taxon>Papilioninae</taxon>
        <taxon>Iphiclides</taxon>
    </lineage>
</organism>
<sequence length="242" mass="25977">MRQIKRNLTKRYSVAMDGRPFAKAQSNGTYDAPKGRKPPIYENCERDAHVYANVSFNDTKSLAAKVEIPLTRAGFKEELRTVVGEKRGGSGEAPPLPEKPTTPPSDGKKDSGTLSRKTYFSFKSRFRRASSMAADVNSDVPSALKITNSTFYLTDSMDGDSGFSNCSDSGAAGAEALSAAASARRRDGTRAWAESAPCLAPAALERPAQPPPPPPRRPARPARAPRAAPAARAPRAPRAHRP</sequence>
<name>A0ABN8J211_9NEOP</name>
<feature type="region of interest" description="Disordered" evidence="1">
    <location>
        <begin position="1"/>
        <end position="41"/>
    </location>
</feature>
<dbReference type="EMBL" id="OW152819">
    <property type="protein sequence ID" value="CAH2074638.1"/>
    <property type="molecule type" value="Genomic_DNA"/>
</dbReference>
<gene>
    <name evidence="2" type="ORF">IPOD504_LOCUS16168</name>
</gene>
<evidence type="ECO:0000313" key="3">
    <source>
        <dbReference type="Proteomes" id="UP000837857"/>
    </source>
</evidence>
<feature type="non-terminal residue" evidence="2">
    <location>
        <position position="242"/>
    </location>
</feature>
<protein>
    <submittedName>
        <fullName evidence="2">Uncharacterized protein</fullName>
    </submittedName>
</protein>
<proteinExistence type="predicted"/>
<keyword evidence="3" id="KW-1185">Reference proteome</keyword>
<feature type="region of interest" description="Disordered" evidence="1">
    <location>
        <begin position="81"/>
        <end position="114"/>
    </location>
</feature>
<reference evidence="2" key="1">
    <citation type="submission" date="2022-03" db="EMBL/GenBank/DDBJ databases">
        <authorList>
            <person name="Martin H S."/>
        </authorList>
    </citation>
    <scope>NUCLEOTIDE SEQUENCE</scope>
</reference>
<dbReference type="Proteomes" id="UP000837857">
    <property type="component" value="Chromosome 7"/>
</dbReference>
<feature type="compositionally biased region" description="Pro residues" evidence="1">
    <location>
        <begin position="94"/>
        <end position="103"/>
    </location>
</feature>
<feature type="compositionally biased region" description="Low complexity" evidence="1">
    <location>
        <begin position="221"/>
        <end position="234"/>
    </location>
</feature>
<feature type="region of interest" description="Disordered" evidence="1">
    <location>
        <begin position="200"/>
        <end position="242"/>
    </location>
</feature>
<evidence type="ECO:0000256" key="1">
    <source>
        <dbReference type="SAM" id="MobiDB-lite"/>
    </source>
</evidence>
<evidence type="ECO:0000313" key="2">
    <source>
        <dbReference type="EMBL" id="CAH2074638.1"/>
    </source>
</evidence>